<comment type="caution">
    <text evidence="2">The sequence shown here is derived from an EMBL/GenBank/DDBJ whole genome shotgun (WGS) entry which is preliminary data.</text>
</comment>
<evidence type="ECO:0000313" key="3">
    <source>
        <dbReference type="Proteomes" id="UP001580928"/>
    </source>
</evidence>
<proteinExistence type="predicted"/>
<evidence type="ECO:0000259" key="1">
    <source>
        <dbReference type="Pfam" id="PF13349"/>
    </source>
</evidence>
<sequence>MKTISKQIAGTVMAIFLLVGSVGCAFSTNNSISFTGGNDAILMTTKEFSTSEIKALVVNTSGGSIQVDGSAGSKTTVEMHVRPNNNRNLSKSEIQEILDRDYEISIVQNGGTIEAYAKRKNKTNWRNGISISFRVLTGTNVTTDLNTSGGSIRIANLNGRQNFKTSGGSLTVSNVDGQINGKTSGGSIKAKNLDGDIQLSTSGGSIRLENLSGDIEAQTSGGSIKGDHISGNLYAKTSGGSINFDNLSCILDAGTSGGSATASFNELLGAVNLTTSAGSVNLTIPRNSAADLNLKGMRVSTDNLNNFNGTNSKGKLTGTINGGGHQISASTSAGSVNLRFN</sequence>
<evidence type="ECO:0000313" key="2">
    <source>
        <dbReference type="EMBL" id="MFB5944463.1"/>
    </source>
</evidence>
<dbReference type="Proteomes" id="UP001580928">
    <property type="component" value="Unassembled WGS sequence"/>
</dbReference>
<dbReference type="PANTHER" id="PTHR34094:SF1">
    <property type="entry name" value="PROTEIN FAM185A"/>
    <property type="match status" value="1"/>
</dbReference>
<dbReference type="PROSITE" id="PS51257">
    <property type="entry name" value="PROKAR_LIPOPROTEIN"/>
    <property type="match status" value="1"/>
</dbReference>
<organism evidence="2 3">
    <name type="scientific">Albibacterium profundi</name>
    <dbReference type="NCBI Taxonomy" id="3134906"/>
    <lineage>
        <taxon>Bacteria</taxon>
        <taxon>Pseudomonadati</taxon>
        <taxon>Bacteroidota</taxon>
        <taxon>Sphingobacteriia</taxon>
        <taxon>Sphingobacteriales</taxon>
        <taxon>Sphingobacteriaceae</taxon>
        <taxon>Albibacterium</taxon>
    </lineage>
</organism>
<protein>
    <submittedName>
        <fullName evidence="2">DUF4097 family beta strand repeat-containing protein</fullName>
    </submittedName>
</protein>
<dbReference type="Pfam" id="PF13349">
    <property type="entry name" value="DUF4097"/>
    <property type="match status" value="1"/>
</dbReference>
<gene>
    <name evidence="2" type="ORF">WKR92_01315</name>
</gene>
<keyword evidence="3" id="KW-1185">Reference proteome</keyword>
<dbReference type="RefSeq" id="WP_375556042.1">
    <property type="nucleotide sequence ID" value="NZ_JBBVGT010000001.1"/>
</dbReference>
<feature type="domain" description="DUF4097" evidence="1">
    <location>
        <begin position="95"/>
        <end position="338"/>
    </location>
</feature>
<reference evidence="2 3" key="1">
    <citation type="submission" date="2024-04" db="EMBL/GenBank/DDBJ databases">
        <title>Albibacterium profundi sp. nov., isolated from sediment of the Challenger Deep of Mariana Trench.</title>
        <authorList>
            <person name="Wang Y."/>
        </authorList>
    </citation>
    <scope>NUCLEOTIDE SEQUENCE [LARGE SCALE GENOMIC DNA]</scope>
    <source>
        <strain evidence="2 3">RHL897</strain>
    </source>
</reference>
<dbReference type="InterPro" id="IPR025164">
    <property type="entry name" value="Toastrack_DUF4097"/>
</dbReference>
<name>A0ABV5CA90_9SPHI</name>
<dbReference type="EMBL" id="JBBVGT010000001">
    <property type="protein sequence ID" value="MFB5944463.1"/>
    <property type="molecule type" value="Genomic_DNA"/>
</dbReference>
<dbReference type="PANTHER" id="PTHR34094">
    <property type="match status" value="1"/>
</dbReference>
<accession>A0ABV5CA90</accession>